<organism evidence="2 3">
    <name type="scientific">Crocosphaera chwakensis CCY0110</name>
    <dbReference type="NCBI Taxonomy" id="391612"/>
    <lineage>
        <taxon>Bacteria</taxon>
        <taxon>Bacillati</taxon>
        <taxon>Cyanobacteriota</taxon>
        <taxon>Cyanophyceae</taxon>
        <taxon>Oscillatoriophycideae</taxon>
        <taxon>Chroococcales</taxon>
        <taxon>Aphanothecaceae</taxon>
        <taxon>Crocosphaera</taxon>
        <taxon>Crocosphaera chwakensis</taxon>
    </lineage>
</organism>
<comment type="caution">
    <text evidence="2">The sequence shown here is derived from an EMBL/GenBank/DDBJ whole genome shotgun (WGS) entry which is preliminary data.</text>
</comment>
<dbReference type="eggNOG" id="ENOG5032H5W">
    <property type="taxonomic scope" value="Bacteria"/>
</dbReference>
<keyword evidence="1" id="KW-0812">Transmembrane</keyword>
<feature type="transmembrane region" description="Helical" evidence="1">
    <location>
        <begin position="363"/>
        <end position="383"/>
    </location>
</feature>
<keyword evidence="3" id="KW-1185">Reference proteome</keyword>
<feature type="transmembrane region" description="Helical" evidence="1">
    <location>
        <begin position="81"/>
        <end position="99"/>
    </location>
</feature>
<evidence type="ECO:0000313" key="3">
    <source>
        <dbReference type="Proteomes" id="UP000003781"/>
    </source>
</evidence>
<feature type="transmembrane region" description="Helical" evidence="1">
    <location>
        <begin position="106"/>
        <end position="124"/>
    </location>
</feature>
<name>A3IKY2_9CHRO</name>
<accession>A3IKY2</accession>
<protein>
    <recommendedName>
        <fullName evidence="4">HTTM domain-containing protein</fullName>
    </recommendedName>
</protein>
<evidence type="ECO:0000256" key="1">
    <source>
        <dbReference type="SAM" id="Phobius"/>
    </source>
</evidence>
<feature type="transmembrane region" description="Helical" evidence="1">
    <location>
        <begin position="269"/>
        <end position="287"/>
    </location>
</feature>
<feature type="transmembrane region" description="Helical" evidence="1">
    <location>
        <begin position="130"/>
        <end position="148"/>
    </location>
</feature>
<feature type="transmembrane region" description="Helical" evidence="1">
    <location>
        <begin position="322"/>
        <end position="343"/>
    </location>
</feature>
<gene>
    <name evidence="2" type="ORF">CY0110_22182</name>
</gene>
<dbReference type="AlphaFoldDB" id="A3IKY2"/>
<proteinExistence type="predicted"/>
<feature type="transmembrane region" description="Helical" evidence="1">
    <location>
        <begin position="241"/>
        <end position="262"/>
    </location>
</feature>
<sequence length="391" mass="45270">MKLYSPFSRLNNGINAWFTQPEVDAAGNVGIFRIVYSLFYLWHLSNLSYDFLSGMPNFYVIEQVYLVRYFFKDFGAAQSPLFFYTLESFLVAALVLLAFGYKTRMATIAVLLTGSLLEALAASVDGKRTLTPLVFYIPFFMIIMNSWGKTYSLDAIIKKNKTGSSVDPHSSNWEYFLPGRALLILISFLFLNSAIFKVAFGGDWLNYSDMMSNFFLNRNIEAATYDLPLNWLAPFMSQTPFIYLGSHLTTLLFETFFFLSVINRKIRDFFVAVALFFHAVNGLWFVVSVTPIMISYGIFINWQGIKDFFFRNQEEKFFTEKISAKWLIILSLFLATLLGVLWHSNIGIRALFNLNGLIDWRTIWYPIFPFSIGWLILILIDLFRQLRFKVN</sequence>
<evidence type="ECO:0008006" key="4">
    <source>
        <dbReference type="Google" id="ProtNLM"/>
    </source>
</evidence>
<dbReference type="EMBL" id="AAXW01000004">
    <property type="protein sequence ID" value="EAZ92851.1"/>
    <property type="molecule type" value="Genomic_DNA"/>
</dbReference>
<keyword evidence="1" id="KW-0472">Membrane</keyword>
<dbReference type="RefSeq" id="WP_008273995.1">
    <property type="nucleotide sequence ID" value="NZ_AAXW01000004.1"/>
</dbReference>
<feature type="transmembrane region" description="Helical" evidence="1">
    <location>
        <begin position="181"/>
        <end position="200"/>
    </location>
</feature>
<evidence type="ECO:0000313" key="2">
    <source>
        <dbReference type="EMBL" id="EAZ92851.1"/>
    </source>
</evidence>
<dbReference type="Proteomes" id="UP000003781">
    <property type="component" value="Unassembled WGS sequence"/>
</dbReference>
<dbReference type="OrthoDB" id="581107at2"/>
<reference evidence="2 3" key="1">
    <citation type="submission" date="2007-03" db="EMBL/GenBank/DDBJ databases">
        <authorList>
            <person name="Stal L."/>
            <person name="Ferriera S."/>
            <person name="Johnson J."/>
            <person name="Kravitz S."/>
            <person name="Beeson K."/>
            <person name="Sutton G."/>
            <person name="Rogers Y.-H."/>
            <person name="Friedman R."/>
            <person name="Frazier M."/>
            <person name="Venter J.C."/>
        </authorList>
    </citation>
    <scope>NUCLEOTIDE SEQUENCE [LARGE SCALE GENOMIC DNA]</scope>
    <source>
        <strain evidence="2 3">CCY0110</strain>
    </source>
</reference>
<keyword evidence="1" id="KW-1133">Transmembrane helix</keyword>